<evidence type="ECO:0000256" key="2">
    <source>
        <dbReference type="ARBA" id="ARBA00022980"/>
    </source>
</evidence>
<name>A0A2M8KCD8_9BACT</name>
<dbReference type="Gene3D" id="3.30.230.10">
    <property type="match status" value="1"/>
</dbReference>
<evidence type="ECO:0000256" key="6">
    <source>
        <dbReference type="PROSITE-ProRule" id="PRU00268"/>
    </source>
</evidence>
<feature type="region of interest" description="Disordered" evidence="8">
    <location>
        <begin position="1"/>
        <end position="28"/>
    </location>
</feature>
<dbReference type="FunFam" id="3.30.230.10:FF:000002">
    <property type="entry name" value="30S ribosomal protein S5"/>
    <property type="match status" value="1"/>
</dbReference>
<sequence>MVEEKETIKKKKGFASSRRDKPRFEGSAGESEFEQKLLDVRRTARMVAGGRRFSFRAVVVIGNKKGKVGADVAKGADVSMAVDKAVRQAKKHLVGVPLTPEGSISYPVEAKYGAARIMLKPAAKGKGVIAGGTVRAICNLAGITNITTKILSKSHNKLNNARATLLALAKLK</sequence>
<keyword evidence="3 6" id="KW-0687">Ribonucleoprotein</keyword>
<dbReference type="InterPro" id="IPR020568">
    <property type="entry name" value="Ribosomal_Su5_D2-typ_SF"/>
</dbReference>
<dbReference type="SUPFAM" id="SSF54768">
    <property type="entry name" value="dsRNA-binding domain-like"/>
    <property type="match status" value="1"/>
</dbReference>
<dbReference type="GO" id="GO:1990904">
    <property type="term" value="C:ribonucleoprotein complex"/>
    <property type="evidence" value="ECO:0007669"/>
    <property type="project" value="UniProtKB-UniRule"/>
</dbReference>
<dbReference type="Gene3D" id="3.30.160.20">
    <property type="match status" value="1"/>
</dbReference>
<dbReference type="Pfam" id="PF03719">
    <property type="entry name" value="Ribosomal_S5_C"/>
    <property type="match status" value="1"/>
</dbReference>
<evidence type="ECO:0000256" key="4">
    <source>
        <dbReference type="ARBA" id="ARBA00035255"/>
    </source>
</evidence>
<evidence type="ECO:0000313" key="11">
    <source>
        <dbReference type="Proteomes" id="UP000231648"/>
    </source>
</evidence>
<dbReference type="GO" id="GO:0006412">
    <property type="term" value="P:translation"/>
    <property type="evidence" value="ECO:0007669"/>
    <property type="project" value="InterPro"/>
</dbReference>
<dbReference type="InterPro" id="IPR013810">
    <property type="entry name" value="Ribosomal_uS5_N"/>
</dbReference>
<dbReference type="InterPro" id="IPR014721">
    <property type="entry name" value="Ribsml_uS5_D2-typ_fold_subgr"/>
</dbReference>
<evidence type="ECO:0000256" key="3">
    <source>
        <dbReference type="ARBA" id="ARBA00023274"/>
    </source>
</evidence>
<dbReference type="GO" id="GO:0003735">
    <property type="term" value="F:structural constituent of ribosome"/>
    <property type="evidence" value="ECO:0007669"/>
    <property type="project" value="UniProtKB-UniRule"/>
</dbReference>
<dbReference type="Pfam" id="PF00333">
    <property type="entry name" value="Ribosomal_S5"/>
    <property type="match status" value="1"/>
</dbReference>
<evidence type="ECO:0000259" key="9">
    <source>
        <dbReference type="PROSITE" id="PS50881"/>
    </source>
</evidence>
<evidence type="ECO:0000256" key="1">
    <source>
        <dbReference type="ARBA" id="ARBA00008945"/>
    </source>
</evidence>
<reference evidence="11" key="1">
    <citation type="submission" date="2017-09" db="EMBL/GenBank/DDBJ databases">
        <title>Depth-based differentiation of microbial function through sediment-hosted aquifers and enrichment of novel symbionts in the deep terrestrial subsurface.</title>
        <authorList>
            <person name="Probst A.J."/>
            <person name="Ladd B."/>
            <person name="Jarett J.K."/>
            <person name="Geller-Mcgrath D.E."/>
            <person name="Sieber C.M.K."/>
            <person name="Emerson J.B."/>
            <person name="Anantharaman K."/>
            <person name="Thomas B.C."/>
            <person name="Malmstrom R."/>
            <person name="Stieglmeier M."/>
            <person name="Klingl A."/>
            <person name="Woyke T."/>
            <person name="Ryan C.M."/>
            <person name="Banfield J.F."/>
        </authorList>
    </citation>
    <scope>NUCLEOTIDE SEQUENCE [LARGE SCALE GENOMIC DNA]</scope>
</reference>
<dbReference type="GO" id="GO:0005840">
    <property type="term" value="C:ribosome"/>
    <property type="evidence" value="ECO:0007669"/>
    <property type="project" value="UniProtKB-KW"/>
</dbReference>
<dbReference type="AlphaFoldDB" id="A0A2M8KCD8"/>
<dbReference type="GO" id="GO:0003723">
    <property type="term" value="F:RNA binding"/>
    <property type="evidence" value="ECO:0007669"/>
    <property type="project" value="InterPro"/>
</dbReference>
<keyword evidence="2 6" id="KW-0689">Ribosomal protein</keyword>
<evidence type="ECO:0000313" key="10">
    <source>
        <dbReference type="EMBL" id="PJE57592.1"/>
    </source>
</evidence>
<dbReference type="InterPro" id="IPR005324">
    <property type="entry name" value="Ribosomal_uS5_C"/>
</dbReference>
<dbReference type="PANTHER" id="PTHR48277:SF1">
    <property type="entry name" value="MITOCHONDRIAL RIBOSOMAL PROTEIN S5"/>
    <property type="match status" value="1"/>
</dbReference>
<feature type="domain" description="S5 DRBM" evidence="9">
    <location>
        <begin position="33"/>
        <end position="96"/>
    </location>
</feature>
<dbReference type="EMBL" id="PFDX01000012">
    <property type="protein sequence ID" value="PJE57592.1"/>
    <property type="molecule type" value="Genomic_DNA"/>
</dbReference>
<dbReference type="GO" id="GO:0005737">
    <property type="term" value="C:cytoplasm"/>
    <property type="evidence" value="ECO:0007669"/>
    <property type="project" value="UniProtKB-ARBA"/>
</dbReference>
<proteinExistence type="inferred from homology"/>
<protein>
    <recommendedName>
        <fullName evidence="4">Small ribosomal subunit protein uS5</fullName>
    </recommendedName>
    <alternativeName>
        <fullName evidence="5">30S ribosomal protein S5</fullName>
    </alternativeName>
</protein>
<evidence type="ECO:0000256" key="8">
    <source>
        <dbReference type="SAM" id="MobiDB-lite"/>
    </source>
</evidence>
<accession>A0A2M8KCD8</accession>
<evidence type="ECO:0000256" key="7">
    <source>
        <dbReference type="RuleBase" id="RU003823"/>
    </source>
</evidence>
<dbReference type="SUPFAM" id="SSF54211">
    <property type="entry name" value="Ribosomal protein S5 domain 2-like"/>
    <property type="match status" value="1"/>
</dbReference>
<dbReference type="PANTHER" id="PTHR48277">
    <property type="entry name" value="MITOCHONDRIAL RIBOSOMAL PROTEIN S5"/>
    <property type="match status" value="1"/>
</dbReference>
<comment type="similarity">
    <text evidence="1 7">Belongs to the universal ribosomal protein uS5 family.</text>
</comment>
<comment type="caution">
    <text evidence="10">The sequence shown here is derived from an EMBL/GenBank/DDBJ whole genome shotgun (WGS) entry which is preliminary data.</text>
</comment>
<dbReference type="InterPro" id="IPR000851">
    <property type="entry name" value="Ribosomal_uS5"/>
</dbReference>
<organism evidence="10 11">
    <name type="scientific">Candidatus Portnoybacteria bacterium CG10_big_fil_rev_8_21_14_0_10_38_18</name>
    <dbReference type="NCBI Taxonomy" id="1974813"/>
    <lineage>
        <taxon>Bacteria</taxon>
        <taxon>Candidatus Portnoyibacteriota</taxon>
    </lineage>
</organism>
<gene>
    <name evidence="10" type="ORF">COU82_01065</name>
</gene>
<dbReference type="PROSITE" id="PS50881">
    <property type="entry name" value="S5_DSRBD"/>
    <property type="match status" value="1"/>
</dbReference>
<dbReference type="Proteomes" id="UP000231648">
    <property type="component" value="Unassembled WGS sequence"/>
</dbReference>
<evidence type="ECO:0000256" key="5">
    <source>
        <dbReference type="ARBA" id="ARBA00035519"/>
    </source>
</evidence>